<dbReference type="InterPro" id="IPR036388">
    <property type="entry name" value="WH-like_DNA-bd_sf"/>
</dbReference>
<sequence length="399" mass="43918">MTQYLSASTCRRRKGCLFPTLQALNGGFGLTITVLVLMGSSSQKVKRWTNNKIFGIGSYRKAAWWKALGHCLVEQGYLEEVACGQGLFGSTINVTEKAIDWMDHGGHTGSRDLKFVPNAELAAEDKPAVTVAIRPSIPSVNPPSRPGLYKSHTSLISASKVMPDPVAAIRAAAFTPQKPAVDERTAKLESGSELQAEIYNLTETQRTSYIMFAVQKNSLEEVASRRGFKTSTIMSHMAEAIKVGLPVEIERVGVTPNIQALVTRAVRGQVINSEISRLTKIKDELPEYVEYNHIKIVLALLVRKYGQRVLPTGEVYLEGSQSTDMGSQSQGSIDLEDSQNSQREKQSKNKNTESFLNSPPVDEHAHIEFHPYQSGSVQELISDSNKVGSKFNQDPNSHQ</sequence>
<dbReference type="Proteomes" id="UP001164746">
    <property type="component" value="Chromosome 1"/>
</dbReference>
<dbReference type="EMBL" id="CP111012">
    <property type="protein sequence ID" value="WAQ95133.1"/>
    <property type="molecule type" value="Genomic_DNA"/>
</dbReference>
<gene>
    <name evidence="4" type="ORF">MAR_007604</name>
</gene>
<dbReference type="InterPro" id="IPR018982">
    <property type="entry name" value="RQC_domain"/>
</dbReference>
<dbReference type="Pfam" id="PF14493">
    <property type="entry name" value="HTH_40"/>
    <property type="match status" value="1"/>
</dbReference>
<evidence type="ECO:0000259" key="3">
    <source>
        <dbReference type="SMART" id="SM00956"/>
    </source>
</evidence>
<feature type="compositionally biased region" description="Polar residues" evidence="1">
    <location>
        <begin position="373"/>
        <end position="399"/>
    </location>
</feature>
<dbReference type="InterPro" id="IPR029491">
    <property type="entry name" value="Helicase_HTH"/>
</dbReference>
<feature type="compositionally biased region" description="Basic and acidic residues" evidence="1">
    <location>
        <begin position="342"/>
        <end position="351"/>
    </location>
</feature>
<evidence type="ECO:0000313" key="5">
    <source>
        <dbReference type="Proteomes" id="UP001164746"/>
    </source>
</evidence>
<name>A0ABY7DCV5_MYAAR</name>
<evidence type="ECO:0000256" key="2">
    <source>
        <dbReference type="SAM" id="Phobius"/>
    </source>
</evidence>
<protein>
    <submittedName>
        <fullName evidence="4">WRN-like protein</fullName>
    </submittedName>
</protein>
<evidence type="ECO:0000256" key="1">
    <source>
        <dbReference type="SAM" id="MobiDB-lite"/>
    </source>
</evidence>
<dbReference type="SMART" id="SM00956">
    <property type="entry name" value="RQC"/>
    <property type="match status" value="1"/>
</dbReference>
<feature type="compositionally biased region" description="Polar residues" evidence="1">
    <location>
        <begin position="319"/>
        <end position="332"/>
    </location>
</feature>
<evidence type="ECO:0000313" key="4">
    <source>
        <dbReference type="EMBL" id="WAQ95133.1"/>
    </source>
</evidence>
<proteinExistence type="predicted"/>
<dbReference type="SUPFAM" id="SSF46785">
    <property type="entry name" value="Winged helix' DNA-binding domain"/>
    <property type="match status" value="1"/>
</dbReference>
<organism evidence="4 5">
    <name type="scientific">Mya arenaria</name>
    <name type="common">Soft-shell clam</name>
    <dbReference type="NCBI Taxonomy" id="6604"/>
    <lineage>
        <taxon>Eukaryota</taxon>
        <taxon>Metazoa</taxon>
        <taxon>Spiralia</taxon>
        <taxon>Lophotrochozoa</taxon>
        <taxon>Mollusca</taxon>
        <taxon>Bivalvia</taxon>
        <taxon>Autobranchia</taxon>
        <taxon>Heteroconchia</taxon>
        <taxon>Euheterodonta</taxon>
        <taxon>Imparidentia</taxon>
        <taxon>Neoheterodontei</taxon>
        <taxon>Myida</taxon>
        <taxon>Myoidea</taxon>
        <taxon>Myidae</taxon>
        <taxon>Mya</taxon>
    </lineage>
</organism>
<keyword evidence="2" id="KW-0812">Transmembrane</keyword>
<feature type="region of interest" description="Disordered" evidence="1">
    <location>
        <begin position="319"/>
        <end position="399"/>
    </location>
</feature>
<keyword evidence="2" id="KW-0472">Membrane</keyword>
<accession>A0ABY7DCV5</accession>
<dbReference type="Pfam" id="PF09382">
    <property type="entry name" value="RQC"/>
    <property type="match status" value="1"/>
</dbReference>
<dbReference type="SUPFAM" id="SSF88659">
    <property type="entry name" value="Sigma3 and sigma4 domains of RNA polymerase sigma factors"/>
    <property type="match status" value="1"/>
</dbReference>
<dbReference type="InterPro" id="IPR036390">
    <property type="entry name" value="WH_DNA-bd_sf"/>
</dbReference>
<dbReference type="InterPro" id="IPR013324">
    <property type="entry name" value="RNA_pol_sigma_r3/r4-like"/>
</dbReference>
<keyword evidence="2" id="KW-1133">Transmembrane helix</keyword>
<reference evidence="4" key="1">
    <citation type="submission" date="2022-11" db="EMBL/GenBank/DDBJ databases">
        <title>Centuries of genome instability and evolution in soft-shell clam transmissible cancer (bioRxiv).</title>
        <authorList>
            <person name="Hart S.F.M."/>
            <person name="Yonemitsu M.A."/>
            <person name="Giersch R.M."/>
            <person name="Beal B.F."/>
            <person name="Arriagada G."/>
            <person name="Davis B.W."/>
            <person name="Ostrander E.A."/>
            <person name="Goff S.P."/>
            <person name="Metzger M.J."/>
        </authorList>
    </citation>
    <scope>NUCLEOTIDE SEQUENCE</scope>
    <source>
        <strain evidence="4">MELC-2E11</strain>
        <tissue evidence="4">Siphon/mantle</tissue>
    </source>
</reference>
<keyword evidence="5" id="KW-1185">Reference proteome</keyword>
<feature type="transmembrane region" description="Helical" evidence="2">
    <location>
        <begin position="21"/>
        <end position="40"/>
    </location>
</feature>
<feature type="domain" description="RQC" evidence="3">
    <location>
        <begin position="17"/>
        <end position="114"/>
    </location>
</feature>
<dbReference type="Gene3D" id="1.10.10.10">
    <property type="entry name" value="Winged helix-like DNA-binding domain superfamily/Winged helix DNA-binding domain"/>
    <property type="match status" value="2"/>
</dbReference>